<keyword evidence="11" id="KW-0449">Lipoprotein</keyword>
<comment type="function">
    <text evidence="9">Catalyzes the phospholipid dependent N-acylation of the N-terminal cysteine of apolipoprotein, the last step in lipoprotein maturation.</text>
</comment>
<dbReference type="PANTHER" id="PTHR38686">
    <property type="entry name" value="APOLIPOPROTEIN N-ACYLTRANSFERASE"/>
    <property type="match status" value="1"/>
</dbReference>
<evidence type="ECO:0000313" key="11">
    <source>
        <dbReference type="EMBL" id="TQM93234.1"/>
    </source>
</evidence>
<reference evidence="11 12" key="1">
    <citation type="submission" date="2019-06" db="EMBL/GenBank/DDBJ databases">
        <title>Genomic Encyclopedia of Archaeal and Bacterial Type Strains, Phase II (KMG-II): from individual species to whole genera.</title>
        <authorList>
            <person name="Goeker M."/>
        </authorList>
    </citation>
    <scope>NUCLEOTIDE SEQUENCE [LARGE SCALE GENOMIC DNA]</scope>
    <source>
        <strain evidence="11 12">DSM 18423</strain>
    </source>
</reference>
<feature type="transmembrane region" description="Helical" evidence="9">
    <location>
        <begin position="88"/>
        <end position="111"/>
    </location>
</feature>
<dbReference type="UniPathway" id="UPA00666"/>
<feature type="transmembrane region" description="Helical" evidence="9">
    <location>
        <begin position="7"/>
        <end position="26"/>
    </location>
</feature>
<dbReference type="InterPro" id="IPR036526">
    <property type="entry name" value="C-N_Hydrolase_sf"/>
</dbReference>
<dbReference type="SUPFAM" id="SSF56317">
    <property type="entry name" value="Carbon-nitrogen hydrolase"/>
    <property type="match status" value="1"/>
</dbReference>
<comment type="subcellular location">
    <subcellularLocation>
        <location evidence="1 9">Cell membrane</location>
        <topology evidence="1 9">Multi-pass membrane protein</topology>
    </subcellularLocation>
</comment>
<feature type="transmembrane region" description="Helical" evidence="9">
    <location>
        <begin position="187"/>
        <end position="208"/>
    </location>
</feature>
<feature type="transmembrane region" description="Helical" evidence="9">
    <location>
        <begin position="32"/>
        <end position="50"/>
    </location>
</feature>
<dbReference type="Gene3D" id="3.60.110.10">
    <property type="entry name" value="Carbon-nitrogen hydrolase"/>
    <property type="match status" value="1"/>
</dbReference>
<dbReference type="OrthoDB" id="9804277at2"/>
<dbReference type="CDD" id="cd07571">
    <property type="entry name" value="ALP_N-acyl_transferase"/>
    <property type="match status" value="1"/>
</dbReference>
<keyword evidence="5 9" id="KW-0812">Transmembrane</keyword>
<accession>A0A543KDX5</accession>
<evidence type="ECO:0000256" key="4">
    <source>
        <dbReference type="ARBA" id="ARBA00022679"/>
    </source>
</evidence>
<evidence type="ECO:0000256" key="1">
    <source>
        <dbReference type="ARBA" id="ARBA00004651"/>
    </source>
</evidence>
<feature type="transmembrane region" description="Helical" evidence="9">
    <location>
        <begin position="62"/>
        <end position="82"/>
    </location>
</feature>
<comment type="similarity">
    <text evidence="2 9">Belongs to the CN hydrolase family. Apolipoprotein N-acyltransferase subfamily.</text>
</comment>
<dbReference type="RefSeq" id="WP_142081019.1">
    <property type="nucleotide sequence ID" value="NZ_VFPT01000001.1"/>
</dbReference>
<dbReference type="EC" id="2.3.1.269" evidence="9"/>
<evidence type="ECO:0000256" key="9">
    <source>
        <dbReference type="HAMAP-Rule" id="MF_01148"/>
    </source>
</evidence>
<dbReference type="InterPro" id="IPR045378">
    <property type="entry name" value="LNT_N"/>
</dbReference>
<feature type="transmembrane region" description="Helical" evidence="9">
    <location>
        <begin position="123"/>
        <end position="146"/>
    </location>
</feature>
<evidence type="ECO:0000256" key="3">
    <source>
        <dbReference type="ARBA" id="ARBA00022475"/>
    </source>
</evidence>
<name>A0A543KDX5_9RHOB</name>
<dbReference type="EMBL" id="VFPT01000001">
    <property type="protein sequence ID" value="TQM93234.1"/>
    <property type="molecule type" value="Genomic_DNA"/>
</dbReference>
<evidence type="ECO:0000256" key="6">
    <source>
        <dbReference type="ARBA" id="ARBA00022989"/>
    </source>
</evidence>
<dbReference type="GO" id="GO:0042158">
    <property type="term" value="P:lipoprotein biosynthetic process"/>
    <property type="evidence" value="ECO:0007669"/>
    <property type="project" value="UniProtKB-UniRule"/>
</dbReference>
<comment type="catalytic activity">
    <reaction evidence="9">
        <text>N-terminal S-1,2-diacyl-sn-glyceryl-L-cysteinyl-[lipoprotein] + a glycerophospholipid = N-acyl-S-1,2-diacyl-sn-glyceryl-L-cysteinyl-[lipoprotein] + a 2-acyl-sn-glycero-3-phospholipid + H(+)</text>
        <dbReference type="Rhea" id="RHEA:48228"/>
        <dbReference type="Rhea" id="RHEA-COMP:14681"/>
        <dbReference type="Rhea" id="RHEA-COMP:14684"/>
        <dbReference type="ChEBI" id="CHEBI:15378"/>
        <dbReference type="ChEBI" id="CHEBI:136912"/>
        <dbReference type="ChEBI" id="CHEBI:140656"/>
        <dbReference type="ChEBI" id="CHEBI:140657"/>
        <dbReference type="ChEBI" id="CHEBI:140660"/>
        <dbReference type="EC" id="2.3.1.269"/>
    </reaction>
</comment>
<evidence type="ECO:0000313" key="12">
    <source>
        <dbReference type="Proteomes" id="UP000320582"/>
    </source>
</evidence>
<gene>
    <name evidence="9" type="primary">lnt</name>
    <name evidence="11" type="ORF">BD293_1864</name>
</gene>
<dbReference type="GO" id="GO:0016410">
    <property type="term" value="F:N-acyltransferase activity"/>
    <property type="evidence" value="ECO:0007669"/>
    <property type="project" value="UniProtKB-UniRule"/>
</dbReference>
<dbReference type="InterPro" id="IPR004563">
    <property type="entry name" value="Apolipo_AcylTrfase"/>
</dbReference>
<keyword evidence="7 9" id="KW-0472">Membrane</keyword>
<dbReference type="PROSITE" id="PS50263">
    <property type="entry name" value="CN_HYDROLASE"/>
    <property type="match status" value="1"/>
</dbReference>
<dbReference type="Pfam" id="PF00795">
    <property type="entry name" value="CN_hydrolase"/>
    <property type="match status" value="1"/>
</dbReference>
<dbReference type="HAMAP" id="MF_01148">
    <property type="entry name" value="Lnt"/>
    <property type="match status" value="1"/>
</dbReference>
<keyword evidence="3 9" id="KW-1003">Cell membrane</keyword>
<dbReference type="InterPro" id="IPR003010">
    <property type="entry name" value="C-N_Hydrolase"/>
</dbReference>
<protein>
    <recommendedName>
        <fullName evidence="9">Apolipoprotein N-acyltransferase</fullName>
        <shortName evidence="9">ALP N-acyltransferase</shortName>
        <ecNumber evidence="9">2.3.1.269</ecNumber>
    </recommendedName>
</protein>
<evidence type="ECO:0000256" key="7">
    <source>
        <dbReference type="ARBA" id="ARBA00023136"/>
    </source>
</evidence>
<dbReference type="Proteomes" id="UP000320582">
    <property type="component" value="Unassembled WGS sequence"/>
</dbReference>
<evidence type="ECO:0000256" key="8">
    <source>
        <dbReference type="ARBA" id="ARBA00023315"/>
    </source>
</evidence>
<evidence type="ECO:0000256" key="2">
    <source>
        <dbReference type="ARBA" id="ARBA00010065"/>
    </source>
</evidence>
<comment type="pathway">
    <text evidence="9">Protein modification; lipoprotein biosynthesis (N-acyl transfer).</text>
</comment>
<keyword evidence="6 9" id="KW-1133">Transmembrane helix</keyword>
<organism evidence="11 12">
    <name type="scientific">Roseinatronobacter monicus</name>
    <dbReference type="NCBI Taxonomy" id="393481"/>
    <lineage>
        <taxon>Bacteria</taxon>
        <taxon>Pseudomonadati</taxon>
        <taxon>Pseudomonadota</taxon>
        <taxon>Alphaproteobacteria</taxon>
        <taxon>Rhodobacterales</taxon>
        <taxon>Paracoccaceae</taxon>
        <taxon>Roseinatronobacter</taxon>
    </lineage>
</organism>
<dbReference type="Pfam" id="PF20154">
    <property type="entry name" value="LNT_N"/>
    <property type="match status" value="1"/>
</dbReference>
<evidence type="ECO:0000256" key="5">
    <source>
        <dbReference type="ARBA" id="ARBA00022692"/>
    </source>
</evidence>
<dbReference type="NCBIfam" id="TIGR00546">
    <property type="entry name" value="lnt"/>
    <property type="match status" value="1"/>
</dbReference>
<feature type="transmembrane region" description="Helical" evidence="9">
    <location>
        <begin position="158"/>
        <end position="180"/>
    </location>
</feature>
<keyword evidence="8 9" id="KW-0012">Acyltransferase</keyword>
<keyword evidence="12" id="KW-1185">Reference proteome</keyword>
<dbReference type="AlphaFoldDB" id="A0A543KDX5"/>
<proteinExistence type="inferred from homology"/>
<evidence type="ECO:0000259" key="10">
    <source>
        <dbReference type="PROSITE" id="PS50263"/>
    </source>
</evidence>
<keyword evidence="4 9" id="KW-0808">Transferase</keyword>
<sequence>MSARHLWLHRARLAALYGGLGVVVATGQAPLGWWWLSIATLAGVFASLPLAGTPRAFGGRMWLAGTGYFGAALFWIIEPFFIEPEIHGWMAPFALVLMAAGMALFWGLAGLLSARLAQGRLRLLVLAVLIVALEMVRGWVFTGFPWAMLGHALIGTPLMQLAAITGAGGLSLLLVLVAAVPVLGRGWAMRGAGAALGAACLAALWGWGSTQTALPASRDATVRLAQPNAPQDQKWRDDNMLMFFNRLLDQTASPADPAPDLILWPETSVPFLLEYAGDALQIIADAAALQGPDTVVGFGVQRLEEERFYNSLALLNVDADITHIYDKHHLVPFGEYIPLAEWLMGTPIGGLAGQALRGYSAGPGPEVLDLGPLGLALPLICYESIFPRHLRTETRPDWVLQVTNDAWFGEVTGPFQHLEQARLRAVEQGLPVLRVANTGVSAFIDARGAIIAKLGLGETGFIDSAIPGALPPTVYARHGDWPMILVLAVLLGGAVTACRLRRRLGEA</sequence>
<feature type="domain" description="CN hydrolase" evidence="10">
    <location>
        <begin position="225"/>
        <end position="468"/>
    </location>
</feature>
<dbReference type="GO" id="GO:0005886">
    <property type="term" value="C:plasma membrane"/>
    <property type="evidence" value="ECO:0007669"/>
    <property type="project" value="UniProtKB-SubCell"/>
</dbReference>
<dbReference type="PANTHER" id="PTHR38686:SF1">
    <property type="entry name" value="APOLIPOPROTEIN N-ACYLTRANSFERASE"/>
    <property type="match status" value="1"/>
</dbReference>
<comment type="caution">
    <text evidence="11">The sequence shown here is derived from an EMBL/GenBank/DDBJ whole genome shotgun (WGS) entry which is preliminary data.</text>
</comment>